<dbReference type="SUPFAM" id="SSF57701">
    <property type="entry name" value="Zn2/Cys6 DNA-binding domain"/>
    <property type="match status" value="1"/>
</dbReference>
<feature type="region of interest" description="Disordered" evidence="4">
    <location>
        <begin position="170"/>
        <end position="193"/>
    </location>
</feature>
<feature type="region of interest" description="Disordered" evidence="4">
    <location>
        <begin position="691"/>
        <end position="731"/>
    </location>
</feature>
<comment type="subcellular location">
    <subcellularLocation>
        <location evidence="1">Nucleus</location>
    </subcellularLocation>
</comment>
<keyword evidence="3" id="KW-0539">Nucleus</keyword>
<dbReference type="Pfam" id="PF04082">
    <property type="entry name" value="Fungal_trans"/>
    <property type="match status" value="1"/>
</dbReference>
<feature type="compositionally biased region" description="Polar residues" evidence="4">
    <location>
        <begin position="721"/>
        <end position="731"/>
    </location>
</feature>
<dbReference type="EMBL" id="KL142371">
    <property type="protein sequence ID" value="KDR81167.1"/>
    <property type="molecule type" value="Genomic_DNA"/>
</dbReference>
<dbReference type="CDD" id="cd00067">
    <property type="entry name" value="GAL4"/>
    <property type="match status" value="1"/>
</dbReference>
<evidence type="ECO:0000256" key="1">
    <source>
        <dbReference type="ARBA" id="ARBA00004123"/>
    </source>
</evidence>
<feature type="region of interest" description="Disordered" evidence="4">
    <location>
        <begin position="963"/>
        <end position="1021"/>
    </location>
</feature>
<dbReference type="PANTHER" id="PTHR31001:SF56">
    <property type="entry name" value="ZN(2)-C6 FUNGAL-TYPE DOMAIN-CONTAINING PROTEIN"/>
    <property type="match status" value="1"/>
</dbReference>
<feature type="compositionally biased region" description="Acidic residues" evidence="4">
    <location>
        <begin position="179"/>
        <end position="190"/>
    </location>
</feature>
<evidence type="ECO:0000313" key="6">
    <source>
        <dbReference type="EMBL" id="KDR81167.1"/>
    </source>
</evidence>
<dbReference type="PROSITE" id="PS00463">
    <property type="entry name" value="ZN2_CY6_FUNGAL_1"/>
    <property type="match status" value="1"/>
</dbReference>
<dbReference type="InterPro" id="IPR001138">
    <property type="entry name" value="Zn2Cys6_DnaBD"/>
</dbReference>
<keyword evidence="7" id="KW-1185">Reference proteome</keyword>
<proteinExistence type="predicted"/>
<name>A0A067TFM6_GALM3</name>
<dbReference type="SMART" id="SM00906">
    <property type="entry name" value="Fungal_trans"/>
    <property type="match status" value="1"/>
</dbReference>
<sequence length="1044" mass="112413">MPVDNTRVISPRRTQKKLTEEELKDIDRKRLLGELSCAECRRLKLRCDKKLPCGSCFRRGCESICPLGILAAGQGTRFILADTEQLHEKIYEMSNRIRQLEDGLAILQSTVSDQRHPLLTDELLKIKFGSEAINARQHTSDEESTAAKSIDALGTLTLGSSGEMQYFGRSAGSERAGEEADGSSEEDNDETNSPHDIFLEVEKLANLFPFANKGRPTNQGLELIETFLPTFDLASKLCDSYIQHGSYFFRPIKADDLLNGLFPSVYNRILARTQTVPQPQPADKEYDSPHALATLCFVFALGCLLDLTRMPYNSEAERYYDLGRAALSLRPVYDSPNMDSVQAMGLMATYHSLAGKKYSRDSAWCVMSFAAKLAQSVRLVYRDSARWNMDPKTVQKRRNLFWEVFSADVSHSLALGRPPAIHLSYVDCEFPLDDDASLSTDAEHQNGFWRMKHTFAKDIYNSVADATLIAHSPSYNTILDLDRKVREISFPATFNPYVTKEVGPQIFHSSSLSLRDFYASQHRTVTMIYLHRSFFAQAMLDHPTNPLLSPFAPSFLTAYRSASVIIKASAHLFERCAAMAMRLWFLMYHTFSAAVIVGTVVTRSPNSNIASIAMRDFNLALSLFERTAAQSQRAKIALGVLLKLRDKAKRAYEQFSALSNTGAGSEATSNQADDIEDDLAIFGGQMRVLDRKGKHGLGHGHRRSPSSATGSGGSASTDSPQASSASVSPTTHPAVLSLGFGLELPDVHPSLVAYLNQDAVRRAMQGQGQGTARSGGGGGGGRSQQAAPVSILIPEAEGPGSRARSSGGAGSGQEYHRQAQASGGAGNSNQPSQMNTYTDGGSSSDEVSGTGRGSLGSFNFASGPASQQSRDWTAFGHDAFGEAAQQQSSPLGLGFSSQAGGVIGGRPTLPGIASLPTSSMAQGFGMQGGYLSNSGAFASSHQAGQYQDRSGTGEFAGYNYPALGNQGQGQGQGQGGNYEMGGGQQSQSQSQLGWAGDGDGGNSGLDMNPMDPAGAVEMGLSSESGMDAGWMSFMRDCGIMDVEG</sequence>
<keyword evidence="2" id="KW-0479">Metal-binding</keyword>
<dbReference type="CDD" id="cd12148">
    <property type="entry name" value="fungal_TF_MHR"/>
    <property type="match status" value="1"/>
</dbReference>
<dbReference type="PROSITE" id="PS50048">
    <property type="entry name" value="ZN2_CY6_FUNGAL_2"/>
    <property type="match status" value="1"/>
</dbReference>
<dbReference type="PANTHER" id="PTHR31001">
    <property type="entry name" value="UNCHARACTERIZED TRANSCRIPTIONAL REGULATORY PROTEIN"/>
    <property type="match status" value="1"/>
</dbReference>
<dbReference type="STRING" id="685588.A0A067TFM6"/>
<dbReference type="InterPro" id="IPR007219">
    <property type="entry name" value="XnlR_reg_dom"/>
</dbReference>
<evidence type="ECO:0000256" key="4">
    <source>
        <dbReference type="SAM" id="MobiDB-lite"/>
    </source>
</evidence>
<dbReference type="OrthoDB" id="424974at2759"/>
<dbReference type="HOGENOM" id="CLU_007340_1_0_1"/>
<dbReference type="GO" id="GO:0008270">
    <property type="term" value="F:zinc ion binding"/>
    <property type="evidence" value="ECO:0007669"/>
    <property type="project" value="InterPro"/>
</dbReference>
<dbReference type="InterPro" id="IPR050613">
    <property type="entry name" value="Sec_Metabolite_Reg"/>
</dbReference>
<dbReference type="Gene3D" id="4.10.240.10">
    <property type="entry name" value="Zn(2)-C6 fungal-type DNA-binding domain"/>
    <property type="match status" value="1"/>
</dbReference>
<feature type="compositionally biased region" description="Polar residues" evidence="4">
    <location>
        <begin position="856"/>
        <end position="869"/>
    </location>
</feature>
<evidence type="ECO:0000256" key="3">
    <source>
        <dbReference type="ARBA" id="ARBA00023242"/>
    </source>
</evidence>
<feature type="compositionally biased region" description="Low complexity" evidence="4">
    <location>
        <begin position="705"/>
        <end position="720"/>
    </location>
</feature>
<evidence type="ECO:0000256" key="2">
    <source>
        <dbReference type="ARBA" id="ARBA00022723"/>
    </source>
</evidence>
<accession>A0A067TFM6</accession>
<dbReference type="GO" id="GO:0005634">
    <property type="term" value="C:nucleus"/>
    <property type="evidence" value="ECO:0007669"/>
    <property type="project" value="UniProtKB-SubCell"/>
</dbReference>
<organism evidence="6 7">
    <name type="scientific">Galerina marginata (strain CBS 339.88)</name>
    <dbReference type="NCBI Taxonomy" id="685588"/>
    <lineage>
        <taxon>Eukaryota</taxon>
        <taxon>Fungi</taxon>
        <taxon>Dikarya</taxon>
        <taxon>Basidiomycota</taxon>
        <taxon>Agaricomycotina</taxon>
        <taxon>Agaricomycetes</taxon>
        <taxon>Agaricomycetidae</taxon>
        <taxon>Agaricales</taxon>
        <taxon>Agaricineae</taxon>
        <taxon>Strophariaceae</taxon>
        <taxon>Galerina</taxon>
    </lineage>
</organism>
<evidence type="ECO:0000259" key="5">
    <source>
        <dbReference type="PROSITE" id="PS50048"/>
    </source>
</evidence>
<feature type="compositionally biased region" description="Basic residues" evidence="4">
    <location>
        <begin position="692"/>
        <end position="704"/>
    </location>
</feature>
<protein>
    <recommendedName>
        <fullName evidence="5">Zn(2)-C6 fungal-type domain-containing protein</fullName>
    </recommendedName>
</protein>
<feature type="domain" description="Zn(2)-C6 fungal-type" evidence="5">
    <location>
        <begin position="36"/>
        <end position="67"/>
    </location>
</feature>
<dbReference type="AlphaFoldDB" id="A0A067TFM6"/>
<dbReference type="GO" id="GO:0000981">
    <property type="term" value="F:DNA-binding transcription factor activity, RNA polymerase II-specific"/>
    <property type="evidence" value="ECO:0007669"/>
    <property type="project" value="InterPro"/>
</dbReference>
<feature type="region of interest" description="Disordered" evidence="4">
    <location>
        <begin position="764"/>
        <end position="869"/>
    </location>
</feature>
<feature type="compositionally biased region" description="Low complexity" evidence="4">
    <location>
        <begin position="985"/>
        <end position="994"/>
    </location>
</feature>
<reference evidence="7" key="1">
    <citation type="journal article" date="2014" name="Proc. Natl. Acad. Sci. U.S.A.">
        <title>Extensive sampling of basidiomycete genomes demonstrates inadequacy of the white-rot/brown-rot paradigm for wood decay fungi.</title>
        <authorList>
            <person name="Riley R."/>
            <person name="Salamov A.A."/>
            <person name="Brown D.W."/>
            <person name="Nagy L.G."/>
            <person name="Floudas D."/>
            <person name="Held B.W."/>
            <person name="Levasseur A."/>
            <person name="Lombard V."/>
            <person name="Morin E."/>
            <person name="Otillar R."/>
            <person name="Lindquist E.A."/>
            <person name="Sun H."/>
            <person name="LaButti K.M."/>
            <person name="Schmutz J."/>
            <person name="Jabbour D."/>
            <person name="Luo H."/>
            <person name="Baker S.E."/>
            <person name="Pisabarro A.G."/>
            <person name="Walton J.D."/>
            <person name="Blanchette R.A."/>
            <person name="Henrissat B."/>
            <person name="Martin F."/>
            <person name="Cullen D."/>
            <person name="Hibbett D.S."/>
            <person name="Grigoriev I.V."/>
        </authorList>
    </citation>
    <scope>NUCLEOTIDE SEQUENCE [LARGE SCALE GENOMIC DNA]</scope>
    <source>
        <strain evidence="7">CBS 339.88</strain>
    </source>
</reference>
<evidence type="ECO:0000313" key="7">
    <source>
        <dbReference type="Proteomes" id="UP000027222"/>
    </source>
</evidence>
<gene>
    <name evidence="6" type="ORF">GALMADRAFT_222679</name>
</gene>
<dbReference type="GO" id="GO:0003677">
    <property type="term" value="F:DNA binding"/>
    <property type="evidence" value="ECO:0007669"/>
    <property type="project" value="InterPro"/>
</dbReference>
<feature type="compositionally biased region" description="Polar residues" evidence="4">
    <location>
        <begin position="827"/>
        <end position="847"/>
    </location>
</feature>
<dbReference type="Proteomes" id="UP000027222">
    <property type="component" value="Unassembled WGS sequence"/>
</dbReference>
<dbReference type="InterPro" id="IPR036864">
    <property type="entry name" value="Zn2-C6_fun-type_DNA-bd_sf"/>
</dbReference>
<dbReference type="GO" id="GO:0006351">
    <property type="term" value="P:DNA-templated transcription"/>
    <property type="evidence" value="ECO:0007669"/>
    <property type="project" value="InterPro"/>
</dbReference>
<feature type="compositionally biased region" description="Gly residues" evidence="4">
    <location>
        <begin position="966"/>
        <end position="984"/>
    </location>
</feature>
<feature type="compositionally biased region" description="Gly residues" evidence="4">
    <location>
        <begin position="767"/>
        <end position="782"/>
    </location>
</feature>